<evidence type="ECO:0000313" key="3">
    <source>
        <dbReference type="Proteomes" id="UP000000763"/>
    </source>
</evidence>
<sequence length="117" mass="13064">MSTTSGHLLVESSHIEWFRPPLEVFDLPIKIPLIATVLHLMPMPPPWTLQLGYAVWETIIYRWPKGPRPDGPARQGSGPCRPGPTTGPYLGLSTGTLGRPDTTRWAVGQARHINYRE</sequence>
<feature type="region of interest" description="Disordered" evidence="1">
    <location>
        <begin position="67"/>
        <end position="103"/>
    </location>
</feature>
<protein>
    <submittedName>
        <fullName evidence="2">Uncharacterized protein</fullName>
    </submittedName>
</protein>
<dbReference type="EMBL" id="AP006465">
    <property type="protein sequence ID" value="BAC84876.1"/>
    <property type="molecule type" value="Genomic_DNA"/>
</dbReference>
<organism evidence="2 3">
    <name type="scientific">Oryza sativa subsp. japonica</name>
    <name type="common">Rice</name>
    <dbReference type="NCBI Taxonomy" id="39947"/>
    <lineage>
        <taxon>Eukaryota</taxon>
        <taxon>Viridiplantae</taxon>
        <taxon>Streptophyta</taxon>
        <taxon>Embryophyta</taxon>
        <taxon>Tracheophyta</taxon>
        <taxon>Spermatophyta</taxon>
        <taxon>Magnoliopsida</taxon>
        <taxon>Liliopsida</taxon>
        <taxon>Poales</taxon>
        <taxon>Poaceae</taxon>
        <taxon>BOP clade</taxon>
        <taxon>Oryzoideae</taxon>
        <taxon>Oryzeae</taxon>
        <taxon>Oryzinae</taxon>
        <taxon>Oryza</taxon>
        <taxon>Oryza sativa</taxon>
    </lineage>
</organism>
<reference evidence="3" key="1">
    <citation type="journal article" date="2005" name="Nature">
        <title>The map-based sequence of the rice genome.</title>
        <authorList>
            <consortium name="International rice genome sequencing project (IRGSP)"/>
            <person name="Matsumoto T."/>
            <person name="Wu J."/>
            <person name="Kanamori H."/>
            <person name="Katayose Y."/>
            <person name="Fujisawa M."/>
            <person name="Namiki N."/>
            <person name="Mizuno H."/>
            <person name="Yamamoto K."/>
            <person name="Antonio B.A."/>
            <person name="Baba T."/>
            <person name="Sakata K."/>
            <person name="Nagamura Y."/>
            <person name="Aoki H."/>
            <person name="Arikawa K."/>
            <person name="Arita K."/>
            <person name="Bito T."/>
            <person name="Chiden Y."/>
            <person name="Fujitsuka N."/>
            <person name="Fukunaka R."/>
            <person name="Hamada M."/>
            <person name="Harada C."/>
            <person name="Hayashi A."/>
            <person name="Hijishita S."/>
            <person name="Honda M."/>
            <person name="Hosokawa S."/>
            <person name="Ichikawa Y."/>
            <person name="Idonuma A."/>
            <person name="Iijima M."/>
            <person name="Ikeda M."/>
            <person name="Ikeno M."/>
            <person name="Ito K."/>
            <person name="Ito S."/>
            <person name="Ito T."/>
            <person name="Ito Y."/>
            <person name="Ito Y."/>
            <person name="Iwabuchi A."/>
            <person name="Kamiya K."/>
            <person name="Karasawa W."/>
            <person name="Kurita K."/>
            <person name="Katagiri S."/>
            <person name="Kikuta A."/>
            <person name="Kobayashi H."/>
            <person name="Kobayashi N."/>
            <person name="Machita K."/>
            <person name="Maehara T."/>
            <person name="Masukawa M."/>
            <person name="Mizubayashi T."/>
            <person name="Mukai Y."/>
            <person name="Nagasaki H."/>
            <person name="Nagata Y."/>
            <person name="Naito S."/>
            <person name="Nakashima M."/>
            <person name="Nakama Y."/>
            <person name="Nakamichi Y."/>
            <person name="Nakamura M."/>
            <person name="Meguro A."/>
            <person name="Negishi M."/>
            <person name="Ohta I."/>
            <person name="Ohta T."/>
            <person name="Okamoto M."/>
            <person name="Ono N."/>
            <person name="Saji S."/>
            <person name="Sakaguchi M."/>
            <person name="Sakai K."/>
            <person name="Shibata M."/>
            <person name="Shimokawa T."/>
            <person name="Song J."/>
            <person name="Takazaki Y."/>
            <person name="Terasawa K."/>
            <person name="Tsugane M."/>
            <person name="Tsuji K."/>
            <person name="Ueda S."/>
            <person name="Waki K."/>
            <person name="Yamagata H."/>
            <person name="Yamamoto M."/>
            <person name="Yamamoto S."/>
            <person name="Yamane H."/>
            <person name="Yoshiki S."/>
            <person name="Yoshihara R."/>
            <person name="Yukawa K."/>
            <person name="Zhong H."/>
            <person name="Yano M."/>
            <person name="Yuan Q."/>
            <person name="Ouyang S."/>
            <person name="Liu J."/>
            <person name="Jones K.M."/>
            <person name="Gansberger K."/>
            <person name="Moffat K."/>
            <person name="Hill J."/>
            <person name="Bera J."/>
            <person name="Fadrosh D."/>
            <person name="Jin S."/>
            <person name="Johri S."/>
            <person name="Kim M."/>
            <person name="Overton L."/>
            <person name="Reardon M."/>
            <person name="Tsitrin T."/>
            <person name="Vuong H."/>
            <person name="Weaver B."/>
            <person name="Ciecko A."/>
            <person name="Tallon L."/>
            <person name="Jackson J."/>
            <person name="Pai G."/>
            <person name="Aken S.V."/>
            <person name="Utterback T."/>
            <person name="Reidmuller S."/>
            <person name="Feldblyum T."/>
            <person name="Hsiao J."/>
            <person name="Zismann V."/>
            <person name="Iobst S."/>
            <person name="de Vazeille A.R."/>
            <person name="Buell C.R."/>
            <person name="Ying K."/>
            <person name="Li Y."/>
            <person name="Lu T."/>
            <person name="Huang Y."/>
            <person name="Zhao Q."/>
            <person name="Feng Q."/>
            <person name="Zhang L."/>
            <person name="Zhu J."/>
            <person name="Weng Q."/>
            <person name="Mu J."/>
            <person name="Lu Y."/>
            <person name="Fan D."/>
            <person name="Liu Y."/>
            <person name="Guan J."/>
            <person name="Zhang Y."/>
            <person name="Yu S."/>
            <person name="Liu X."/>
            <person name="Zhang Y."/>
            <person name="Hong G."/>
            <person name="Han B."/>
            <person name="Choisne N."/>
            <person name="Demange N."/>
            <person name="Orjeda G."/>
            <person name="Samain S."/>
            <person name="Cattolico L."/>
            <person name="Pelletier E."/>
            <person name="Couloux A."/>
            <person name="Segurens B."/>
            <person name="Wincker P."/>
            <person name="D'Hont A."/>
            <person name="Scarpelli C."/>
            <person name="Weissenbach J."/>
            <person name="Salanoubat M."/>
            <person name="Quetier F."/>
            <person name="Yu Y."/>
            <person name="Kim H.R."/>
            <person name="Rambo T."/>
            <person name="Currie J."/>
            <person name="Collura K."/>
            <person name="Luo M."/>
            <person name="Yang T."/>
            <person name="Ammiraju J.S.S."/>
            <person name="Engler F."/>
            <person name="Soderlund C."/>
            <person name="Wing R.A."/>
            <person name="Palmer L.E."/>
            <person name="de la Bastide M."/>
            <person name="Spiegel L."/>
            <person name="Nascimento L."/>
            <person name="Zutavern T."/>
            <person name="O'Shaughnessy A."/>
            <person name="Dike S."/>
            <person name="Dedhia N."/>
            <person name="Preston R."/>
            <person name="Balija V."/>
            <person name="McCombie W.R."/>
            <person name="Chow T."/>
            <person name="Chen H."/>
            <person name="Chung M."/>
            <person name="Chen C."/>
            <person name="Shaw J."/>
            <person name="Wu H."/>
            <person name="Hsiao K."/>
            <person name="Chao Y."/>
            <person name="Chu M."/>
            <person name="Cheng C."/>
            <person name="Hour A."/>
            <person name="Lee P."/>
            <person name="Lin S."/>
            <person name="Lin Y."/>
            <person name="Liou J."/>
            <person name="Liu S."/>
            <person name="Hsing Y."/>
            <person name="Raghuvanshi S."/>
            <person name="Mohanty A."/>
            <person name="Bharti A.K."/>
            <person name="Gaur A."/>
            <person name="Gupta V."/>
            <person name="Kumar D."/>
            <person name="Ravi V."/>
            <person name="Vij S."/>
            <person name="Kapur A."/>
            <person name="Khurana P."/>
            <person name="Khurana P."/>
            <person name="Khurana J.P."/>
            <person name="Tyagi A.K."/>
            <person name="Gaikwad K."/>
            <person name="Singh A."/>
            <person name="Dalal V."/>
            <person name="Srivastava S."/>
            <person name="Dixit A."/>
            <person name="Pal A.K."/>
            <person name="Ghazi I.A."/>
            <person name="Yadav M."/>
            <person name="Pandit A."/>
            <person name="Bhargava A."/>
            <person name="Sureshbabu K."/>
            <person name="Batra K."/>
            <person name="Sharma T.R."/>
            <person name="Mohapatra T."/>
            <person name="Singh N.K."/>
            <person name="Messing J."/>
            <person name="Nelson A.B."/>
            <person name="Fuks G."/>
            <person name="Kavchok S."/>
            <person name="Keizer G."/>
            <person name="Linton E."/>
            <person name="Llaca V."/>
            <person name="Song R."/>
            <person name="Tanyolac B."/>
            <person name="Young S."/>
            <person name="Ho-Il K."/>
            <person name="Hahn J.H."/>
            <person name="Sangsakoo G."/>
            <person name="Vanavichit A."/>
            <person name="de Mattos Luiz.A.T."/>
            <person name="Zimmer P.D."/>
            <person name="Malone G."/>
            <person name="Dellagostin O."/>
            <person name="de Oliveira A.C."/>
            <person name="Bevan M."/>
            <person name="Bancroft I."/>
            <person name="Minx P."/>
            <person name="Cordum H."/>
            <person name="Wilson R."/>
            <person name="Cheng Z."/>
            <person name="Jin W."/>
            <person name="Jiang J."/>
            <person name="Leong S.A."/>
            <person name="Iwama H."/>
            <person name="Gojobori T."/>
            <person name="Itoh T."/>
            <person name="Niimura Y."/>
            <person name="Fujii Y."/>
            <person name="Habara T."/>
            <person name="Sakai H."/>
            <person name="Sato Y."/>
            <person name="Wilson G."/>
            <person name="Kumar K."/>
            <person name="McCouch S."/>
            <person name="Juretic N."/>
            <person name="Hoen D."/>
            <person name="Wright S."/>
            <person name="Bruskiewich R."/>
            <person name="Bureau T."/>
            <person name="Miyao A."/>
            <person name="Hirochika H."/>
            <person name="Nishikawa T."/>
            <person name="Kadowaki K."/>
            <person name="Sugiura M."/>
            <person name="Burr B."/>
            <person name="Sasaki T."/>
        </authorList>
    </citation>
    <scope>NUCLEOTIDE SEQUENCE [LARGE SCALE GENOMIC DNA]</scope>
    <source>
        <strain evidence="3">cv. Nipponbare</strain>
    </source>
</reference>
<name>Q6YS97_ORYSJ</name>
<accession>Q6YS97</accession>
<reference evidence="3" key="2">
    <citation type="journal article" date="2008" name="Nucleic Acids Res.">
        <title>The rice annotation project database (RAP-DB): 2008 update.</title>
        <authorList>
            <consortium name="The rice annotation project (RAP)"/>
        </authorList>
    </citation>
    <scope>GENOME REANNOTATION</scope>
    <source>
        <strain evidence="3">cv. Nipponbare</strain>
    </source>
</reference>
<gene>
    <name evidence="2" type="primary">B1059D01.17</name>
</gene>
<proteinExistence type="predicted"/>
<dbReference type="Proteomes" id="UP000000763">
    <property type="component" value="Chromosome 7"/>
</dbReference>
<dbReference type="AlphaFoldDB" id="Q6YS97"/>
<evidence type="ECO:0000256" key="1">
    <source>
        <dbReference type="SAM" id="MobiDB-lite"/>
    </source>
</evidence>
<evidence type="ECO:0000313" key="2">
    <source>
        <dbReference type="EMBL" id="BAC84876.1"/>
    </source>
</evidence>